<keyword evidence="1" id="KW-0732">Signal</keyword>
<name>A0A4R3MH84_9HYPH</name>
<keyword evidence="3" id="KW-1185">Reference proteome</keyword>
<proteinExistence type="predicted"/>
<dbReference type="Proteomes" id="UP000295678">
    <property type="component" value="Unassembled WGS sequence"/>
</dbReference>
<accession>A0A4R3MH84</accession>
<evidence type="ECO:0000313" key="3">
    <source>
        <dbReference type="Proteomes" id="UP000295678"/>
    </source>
</evidence>
<reference evidence="2 3" key="1">
    <citation type="submission" date="2019-03" db="EMBL/GenBank/DDBJ databases">
        <title>Genomic Encyclopedia of Type Strains, Phase IV (KMG-IV): sequencing the most valuable type-strain genomes for metagenomic binning, comparative biology and taxonomic classification.</title>
        <authorList>
            <person name="Goeker M."/>
        </authorList>
    </citation>
    <scope>NUCLEOTIDE SEQUENCE [LARGE SCALE GENOMIC DNA]</scope>
    <source>
        <strain evidence="2 3">DSM 19345</strain>
    </source>
</reference>
<comment type="caution">
    <text evidence="2">The sequence shown here is derived from an EMBL/GenBank/DDBJ whole genome shotgun (WGS) entry which is preliminary data.</text>
</comment>
<evidence type="ECO:0000256" key="1">
    <source>
        <dbReference type="SAM" id="SignalP"/>
    </source>
</evidence>
<sequence length="125" mass="13196">MTRACSRLGFGACLVLAIMLAGPSSAQTVREGTYNVYGTNPDGSSYSGTATITLASETTCIIEWETGDTVSEGICMLFDDTFAASYILNDEIGLAVYRVKGDSVLEGAWTITGQDGAGTEMLSRR</sequence>
<dbReference type="RefSeq" id="WP_165926739.1">
    <property type="nucleotide sequence ID" value="NZ_SMAK01000001.1"/>
</dbReference>
<dbReference type="EMBL" id="SMAK01000001">
    <property type="protein sequence ID" value="TCT13375.1"/>
    <property type="molecule type" value="Genomic_DNA"/>
</dbReference>
<feature type="signal peptide" evidence="1">
    <location>
        <begin position="1"/>
        <end position="26"/>
    </location>
</feature>
<gene>
    <name evidence="2" type="ORF">EDC22_101240</name>
</gene>
<organism evidence="2 3">
    <name type="scientific">Tepidamorphus gemmatus</name>
    <dbReference type="NCBI Taxonomy" id="747076"/>
    <lineage>
        <taxon>Bacteria</taxon>
        <taxon>Pseudomonadati</taxon>
        <taxon>Pseudomonadota</taxon>
        <taxon>Alphaproteobacteria</taxon>
        <taxon>Hyphomicrobiales</taxon>
        <taxon>Tepidamorphaceae</taxon>
        <taxon>Tepidamorphus</taxon>
    </lineage>
</organism>
<dbReference type="AlphaFoldDB" id="A0A4R3MH84"/>
<protein>
    <submittedName>
        <fullName evidence="2">Uncharacterized protein</fullName>
    </submittedName>
</protein>
<feature type="chain" id="PRO_5020393825" evidence="1">
    <location>
        <begin position="27"/>
        <end position="125"/>
    </location>
</feature>
<evidence type="ECO:0000313" key="2">
    <source>
        <dbReference type="EMBL" id="TCT13375.1"/>
    </source>
</evidence>